<feature type="non-terminal residue" evidence="2">
    <location>
        <position position="143"/>
    </location>
</feature>
<reference evidence="2" key="1">
    <citation type="submission" date="2018-05" db="EMBL/GenBank/DDBJ databases">
        <authorList>
            <person name="Lanie J.A."/>
            <person name="Ng W.-L."/>
            <person name="Kazmierczak K.M."/>
            <person name="Andrzejewski T.M."/>
            <person name="Davidsen T.M."/>
            <person name="Wayne K.J."/>
            <person name="Tettelin H."/>
            <person name="Glass J.I."/>
            <person name="Rusch D."/>
            <person name="Podicherti R."/>
            <person name="Tsui H.-C.T."/>
            <person name="Winkler M.E."/>
        </authorList>
    </citation>
    <scope>NUCLEOTIDE SEQUENCE</scope>
</reference>
<sequence length="143" mass="15649">MAEQPITDAAPESPAKSTSVKAQPKFAGSSEQYIGLFSSGIPAHISHGNRLYLQLPEITELAINKVLDRHVTQVRKVLSKDENYAELAPYYDVIQDEAGGDMLSFGFLGMPAHLSKRATALEYGDAEGTPMQGFVRRTLHKES</sequence>
<dbReference type="EMBL" id="UINC01216672">
    <property type="protein sequence ID" value="SVE42907.1"/>
    <property type="molecule type" value="Genomic_DNA"/>
</dbReference>
<gene>
    <name evidence="2" type="ORF">METZ01_LOCUS495761</name>
</gene>
<proteinExistence type="predicted"/>
<name>A0A383DEI9_9ZZZZ</name>
<evidence type="ECO:0000313" key="2">
    <source>
        <dbReference type="EMBL" id="SVE42907.1"/>
    </source>
</evidence>
<dbReference type="AlphaFoldDB" id="A0A383DEI9"/>
<feature type="region of interest" description="Disordered" evidence="1">
    <location>
        <begin position="1"/>
        <end position="22"/>
    </location>
</feature>
<protein>
    <submittedName>
        <fullName evidence="2">Uncharacterized protein</fullName>
    </submittedName>
</protein>
<organism evidence="2">
    <name type="scientific">marine metagenome</name>
    <dbReference type="NCBI Taxonomy" id="408172"/>
    <lineage>
        <taxon>unclassified sequences</taxon>
        <taxon>metagenomes</taxon>
        <taxon>ecological metagenomes</taxon>
    </lineage>
</organism>
<accession>A0A383DEI9</accession>
<evidence type="ECO:0000256" key="1">
    <source>
        <dbReference type="SAM" id="MobiDB-lite"/>
    </source>
</evidence>